<keyword evidence="3" id="KW-0732">Signal</keyword>
<organism evidence="4 5">
    <name type="scientific">Discostella pseudostelligera</name>
    <dbReference type="NCBI Taxonomy" id="259834"/>
    <lineage>
        <taxon>Eukaryota</taxon>
        <taxon>Sar</taxon>
        <taxon>Stramenopiles</taxon>
        <taxon>Ochrophyta</taxon>
        <taxon>Bacillariophyta</taxon>
        <taxon>Coscinodiscophyceae</taxon>
        <taxon>Thalassiosirophycidae</taxon>
        <taxon>Stephanodiscales</taxon>
        <taxon>Stephanodiscaceae</taxon>
        <taxon>Discostella</taxon>
    </lineage>
</organism>
<accession>A0ABD3N2W6</accession>
<dbReference type="AlphaFoldDB" id="A0ABD3N2W6"/>
<evidence type="ECO:0000256" key="3">
    <source>
        <dbReference type="SAM" id="SignalP"/>
    </source>
</evidence>
<feature type="compositionally biased region" description="Acidic residues" evidence="2">
    <location>
        <begin position="327"/>
        <end position="350"/>
    </location>
</feature>
<sequence>MPPLHLRLRRRLIPILLLLLLLLLRDDHDHGGANAFAPSSSTTSTSSTSRARITQQPSYFLEIYAGRSISSCHNSIPRRRMMMLSKMSSNENNNNSNNMNNEENTDNNIDVESASSSSALSRQEEAVAKKPNPYLSAIATPPPSDLISAFANTASPRAKNAARATIAGLMGGLTSNMMNGQKGYEDGLGGMAGSADNGSGVGGVGSASRGRGGGVMDAQSRGGDANASNVGFTSKIVATGARLANLMFQLQMTGYMLRNAEYRLELGRSLGASSESSGSTRRMLPPQLLLDLDAEKEEQRRGRIVKGTKIKVRYGGVGGASGASSDGGEEETTTEEDDDNVTGKDEDDAEKESVSSPFMGLEVEVDAKAYVSELRGEIKRLRDAIESTRREKEEKVEEDLLMYIRSLPPQELQQLTGTMSPEVLEAMKGLVSAVLAGIGEEGDDDDAEDSRGFGRGSGKVVGAASVTGPGVEGEERAIGKGSGIGPNTVTEQSGEALARLCMWQLVVGYNLREMEVREKLRASMEDSSTTTLGDDGSDLNNDDIMFGPGVLE</sequence>
<comment type="caution">
    <text evidence="4">The sequence shown here is derived from an EMBL/GenBank/DDBJ whole genome shotgun (WGS) entry which is preliminary data.</text>
</comment>
<dbReference type="EMBL" id="JALLBG020000078">
    <property type="protein sequence ID" value="KAL3767055.1"/>
    <property type="molecule type" value="Genomic_DNA"/>
</dbReference>
<reference evidence="4 5" key="1">
    <citation type="submission" date="2024-10" db="EMBL/GenBank/DDBJ databases">
        <title>Updated reference genomes for cyclostephanoid diatoms.</title>
        <authorList>
            <person name="Roberts W.R."/>
            <person name="Alverson A.J."/>
        </authorList>
    </citation>
    <scope>NUCLEOTIDE SEQUENCE [LARGE SCALE GENOMIC DNA]</scope>
    <source>
        <strain evidence="4 5">AJA232-27</strain>
    </source>
</reference>
<keyword evidence="1" id="KW-0175">Coiled coil</keyword>
<evidence type="ECO:0000256" key="2">
    <source>
        <dbReference type="SAM" id="MobiDB-lite"/>
    </source>
</evidence>
<feature type="region of interest" description="Disordered" evidence="2">
    <location>
        <begin position="88"/>
        <end position="123"/>
    </location>
</feature>
<feature type="region of interest" description="Disordered" evidence="2">
    <location>
        <begin position="32"/>
        <end position="51"/>
    </location>
</feature>
<feature type="region of interest" description="Disordered" evidence="2">
    <location>
        <begin position="464"/>
        <end position="486"/>
    </location>
</feature>
<dbReference type="InterPro" id="IPR008479">
    <property type="entry name" value="DUF760"/>
</dbReference>
<proteinExistence type="predicted"/>
<dbReference type="PANTHER" id="PTHR33598">
    <property type="entry name" value="OS02G0833400 PROTEIN"/>
    <property type="match status" value="1"/>
</dbReference>
<dbReference type="Pfam" id="PF05542">
    <property type="entry name" value="DUF760"/>
    <property type="match status" value="2"/>
</dbReference>
<feature type="chain" id="PRO_5044857693" evidence="3">
    <location>
        <begin position="29"/>
        <end position="552"/>
    </location>
</feature>
<evidence type="ECO:0000313" key="5">
    <source>
        <dbReference type="Proteomes" id="UP001530293"/>
    </source>
</evidence>
<feature type="coiled-coil region" evidence="1">
    <location>
        <begin position="371"/>
        <end position="398"/>
    </location>
</feature>
<feature type="region of interest" description="Disordered" evidence="2">
    <location>
        <begin position="198"/>
        <end position="224"/>
    </location>
</feature>
<dbReference type="PANTHER" id="PTHR33598:SF4">
    <property type="entry name" value="OS02G0833400 PROTEIN"/>
    <property type="match status" value="1"/>
</dbReference>
<evidence type="ECO:0000313" key="4">
    <source>
        <dbReference type="EMBL" id="KAL3767055.1"/>
    </source>
</evidence>
<dbReference type="Proteomes" id="UP001530293">
    <property type="component" value="Unassembled WGS sequence"/>
</dbReference>
<feature type="signal peptide" evidence="3">
    <location>
        <begin position="1"/>
        <end position="28"/>
    </location>
</feature>
<feature type="region of interest" description="Disordered" evidence="2">
    <location>
        <begin position="316"/>
        <end position="357"/>
    </location>
</feature>
<name>A0ABD3N2W6_9STRA</name>
<evidence type="ECO:0000256" key="1">
    <source>
        <dbReference type="SAM" id="Coils"/>
    </source>
</evidence>
<feature type="compositionally biased region" description="Low complexity" evidence="2">
    <location>
        <begin position="88"/>
        <end position="121"/>
    </location>
</feature>
<gene>
    <name evidence="4" type="ORF">ACHAWU_004553</name>
</gene>
<keyword evidence="5" id="KW-1185">Reference proteome</keyword>
<protein>
    <submittedName>
        <fullName evidence="4">Uncharacterized protein</fullName>
    </submittedName>
</protein>
<feature type="compositionally biased region" description="Gly residues" evidence="2">
    <location>
        <begin position="199"/>
        <end position="215"/>
    </location>
</feature>
<feature type="compositionally biased region" description="Low complexity" evidence="2">
    <location>
        <begin position="39"/>
        <end position="49"/>
    </location>
</feature>